<dbReference type="GO" id="GO:0009089">
    <property type="term" value="P:lysine biosynthetic process via diaminopimelate"/>
    <property type="evidence" value="ECO:0007669"/>
    <property type="project" value="UniProtKB-UniRule"/>
</dbReference>
<dbReference type="CDD" id="cd06828">
    <property type="entry name" value="PLPDE_III_DapDC"/>
    <property type="match status" value="1"/>
</dbReference>
<evidence type="ECO:0000256" key="5">
    <source>
        <dbReference type="ARBA" id="ARBA00023154"/>
    </source>
</evidence>
<dbReference type="SUPFAM" id="SSF50621">
    <property type="entry name" value="Alanine racemase C-terminal domain-like"/>
    <property type="match status" value="1"/>
</dbReference>
<dbReference type="GO" id="GO:0030170">
    <property type="term" value="F:pyridoxal phosphate binding"/>
    <property type="evidence" value="ECO:0007669"/>
    <property type="project" value="UniProtKB-UniRule"/>
</dbReference>
<dbReference type="InterPro" id="IPR022644">
    <property type="entry name" value="De-COase2_N"/>
</dbReference>
<dbReference type="PANTHER" id="PTHR43727:SF2">
    <property type="entry name" value="GROUP IV DECARBOXYLASE"/>
    <property type="match status" value="1"/>
</dbReference>
<feature type="binding site" evidence="12">
    <location>
        <position position="371"/>
    </location>
    <ligand>
        <name>pyridoxal 5'-phosphate</name>
        <dbReference type="ChEBI" id="CHEBI:597326"/>
    </ligand>
</feature>
<dbReference type="Pfam" id="PF00278">
    <property type="entry name" value="Orn_DAP_Arg_deC"/>
    <property type="match status" value="1"/>
</dbReference>
<evidence type="ECO:0000256" key="10">
    <source>
        <dbReference type="ARBA" id="ARBA00066427"/>
    </source>
</evidence>
<evidence type="ECO:0000256" key="2">
    <source>
        <dbReference type="ARBA" id="ARBA00022605"/>
    </source>
</evidence>
<comment type="similarity">
    <text evidence="9 12">Belongs to the Orn/Lys/Arg decarboxylase class-II family. LysA subfamily.</text>
</comment>
<evidence type="ECO:0000256" key="12">
    <source>
        <dbReference type="HAMAP-Rule" id="MF_02120"/>
    </source>
</evidence>
<evidence type="ECO:0000313" key="17">
    <source>
        <dbReference type="EMBL" id="BBD07676.1"/>
    </source>
</evidence>
<proteinExistence type="inferred from homology"/>
<name>A0A2Z6AWZ5_9BACT</name>
<feature type="active site" description="Proton donor" evidence="13">
    <location>
        <position position="342"/>
    </location>
</feature>
<dbReference type="PRINTS" id="PR01179">
    <property type="entry name" value="ODADCRBXLASE"/>
</dbReference>
<feature type="binding site" evidence="12">
    <location>
        <position position="239"/>
    </location>
    <ligand>
        <name>pyridoxal 5'-phosphate</name>
        <dbReference type="ChEBI" id="CHEBI:597326"/>
    </ligand>
</feature>
<comment type="pathway">
    <text evidence="8 12 14">Amino-acid biosynthesis; L-lysine biosynthesis via DAP pathway; L-lysine from DL-2,6-diaminopimelate: step 1/1.</text>
</comment>
<evidence type="ECO:0000256" key="11">
    <source>
        <dbReference type="ARBA" id="ARBA00074972"/>
    </source>
</evidence>
<dbReference type="InterPro" id="IPR029066">
    <property type="entry name" value="PLP-binding_barrel"/>
</dbReference>
<evidence type="ECO:0000256" key="14">
    <source>
        <dbReference type="RuleBase" id="RU003738"/>
    </source>
</evidence>
<evidence type="ECO:0000313" key="18">
    <source>
        <dbReference type="Proteomes" id="UP000269883"/>
    </source>
</evidence>
<dbReference type="Proteomes" id="UP000269883">
    <property type="component" value="Chromosome"/>
</dbReference>
<accession>A0A2Z6AWZ5</accession>
<dbReference type="EC" id="4.1.1.20" evidence="10 12"/>
<evidence type="ECO:0000256" key="9">
    <source>
        <dbReference type="ARBA" id="ARBA00060983"/>
    </source>
</evidence>
<feature type="binding site" evidence="12">
    <location>
        <position position="371"/>
    </location>
    <ligand>
        <name>substrate</name>
    </ligand>
</feature>
<feature type="binding site" evidence="12">
    <location>
        <position position="343"/>
    </location>
    <ligand>
        <name>substrate</name>
    </ligand>
</feature>
<keyword evidence="5 12" id="KW-0457">Lysine biosynthesis</keyword>
<feature type="binding site" evidence="12">
    <location>
        <position position="316"/>
    </location>
    <ligand>
        <name>substrate</name>
    </ligand>
</feature>
<dbReference type="InterPro" id="IPR002986">
    <property type="entry name" value="DAP_deCOOHase_LysA"/>
</dbReference>
<dbReference type="PROSITE" id="PS00879">
    <property type="entry name" value="ODR_DC_2_2"/>
    <property type="match status" value="1"/>
</dbReference>
<dbReference type="InterPro" id="IPR009006">
    <property type="entry name" value="Ala_racemase/Decarboxylase_C"/>
</dbReference>
<comment type="catalytic activity">
    <reaction evidence="7 12 14">
        <text>meso-2,6-diaminopimelate + H(+) = L-lysine + CO2</text>
        <dbReference type="Rhea" id="RHEA:15101"/>
        <dbReference type="ChEBI" id="CHEBI:15378"/>
        <dbReference type="ChEBI" id="CHEBI:16526"/>
        <dbReference type="ChEBI" id="CHEBI:32551"/>
        <dbReference type="ChEBI" id="CHEBI:57791"/>
        <dbReference type="EC" id="4.1.1.20"/>
    </reaction>
</comment>
<feature type="domain" description="Orn/DAP/Arg decarboxylase 2 N-terminal" evidence="16">
    <location>
        <begin position="35"/>
        <end position="279"/>
    </location>
</feature>
<dbReference type="KEGG" id="dfl:DFE_0950"/>
<keyword evidence="2 12" id="KW-0028">Amino-acid biosynthesis</keyword>
<comment type="cofactor">
    <cofactor evidence="1 12 13 14">
        <name>pyridoxal 5'-phosphate</name>
        <dbReference type="ChEBI" id="CHEBI:597326"/>
    </cofactor>
</comment>
<reference evidence="17 18" key="1">
    <citation type="journal article" date="2018" name="Sci. Adv.">
        <title>Multi-heme cytochromes provide a pathway for survival in energy-limited environments.</title>
        <authorList>
            <person name="Deng X."/>
            <person name="Dohmae N."/>
            <person name="Nealson K.H."/>
            <person name="Hashimoto K."/>
            <person name="Okamoto A."/>
        </authorList>
    </citation>
    <scope>NUCLEOTIDE SEQUENCE [LARGE SCALE GENOMIC DNA]</scope>
    <source>
        <strain evidence="17 18">IS5</strain>
    </source>
</reference>
<dbReference type="AlphaFoldDB" id="A0A2Z6AWZ5"/>
<dbReference type="InterPro" id="IPR022657">
    <property type="entry name" value="De-COase2_CS"/>
</dbReference>
<gene>
    <name evidence="12" type="primary">lysA</name>
    <name evidence="17" type="ORF">DFE_0950</name>
</gene>
<dbReference type="UniPathway" id="UPA00034">
    <property type="reaction ID" value="UER00027"/>
</dbReference>
<dbReference type="NCBIfam" id="TIGR01048">
    <property type="entry name" value="lysA"/>
    <property type="match status" value="1"/>
</dbReference>
<evidence type="ECO:0000256" key="8">
    <source>
        <dbReference type="ARBA" id="ARBA00060643"/>
    </source>
</evidence>
<evidence type="ECO:0000256" key="3">
    <source>
        <dbReference type="ARBA" id="ARBA00022793"/>
    </source>
</evidence>
<keyword evidence="18" id="KW-1185">Reference proteome</keyword>
<dbReference type="RefSeq" id="WP_126377139.1">
    <property type="nucleotide sequence ID" value="NZ_AP017378.1"/>
</dbReference>
<evidence type="ECO:0000259" key="15">
    <source>
        <dbReference type="Pfam" id="PF00278"/>
    </source>
</evidence>
<comment type="function">
    <text evidence="12">Specifically catalyzes the decarboxylation of meso-diaminopimelate (meso-DAP) to L-lysine.</text>
</comment>
<dbReference type="SUPFAM" id="SSF51419">
    <property type="entry name" value="PLP-binding barrel"/>
    <property type="match status" value="1"/>
</dbReference>
<keyword evidence="4 12" id="KW-0663">Pyridoxal phosphate</keyword>
<dbReference type="InterPro" id="IPR000183">
    <property type="entry name" value="Orn/DAP/Arg_de-COase"/>
</dbReference>
<protein>
    <recommendedName>
        <fullName evidence="11 12">Diaminopimelate decarboxylase</fullName>
        <shortName evidence="12">DAP decarboxylase</shortName>
        <shortName evidence="12">DAPDC</shortName>
        <ecNumber evidence="10 12">4.1.1.20</ecNumber>
    </recommendedName>
</protein>
<evidence type="ECO:0000256" key="7">
    <source>
        <dbReference type="ARBA" id="ARBA00050464"/>
    </source>
</evidence>
<feature type="binding site" evidence="12">
    <location>
        <position position="312"/>
    </location>
    <ligand>
        <name>substrate</name>
    </ligand>
</feature>
<dbReference type="Gene3D" id="3.20.20.10">
    <property type="entry name" value="Alanine racemase"/>
    <property type="match status" value="1"/>
</dbReference>
<feature type="binding site" evidence="12">
    <location>
        <begin position="273"/>
        <end position="276"/>
    </location>
    <ligand>
        <name>pyridoxal 5'-phosphate</name>
        <dbReference type="ChEBI" id="CHEBI:597326"/>
    </ligand>
</feature>
<evidence type="ECO:0000256" key="6">
    <source>
        <dbReference type="ARBA" id="ARBA00023239"/>
    </source>
</evidence>
<dbReference type="GO" id="GO:0008836">
    <property type="term" value="F:diaminopimelate decarboxylase activity"/>
    <property type="evidence" value="ECO:0007669"/>
    <property type="project" value="UniProtKB-UniRule"/>
</dbReference>
<dbReference type="PANTHER" id="PTHR43727">
    <property type="entry name" value="DIAMINOPIMELATE DECARBOXYLASE"/>
    <property type="match status" value="1"/>
</dbReference>
<evidence type="ECO:0000256" key="4">
    <source>
        <dbReference type="ARBA" id="ARBA00022898"/>
    </source>
</evidence>
<evidence type="ECO:0000259" key="16">
    <source>
        <dbReference type="Pfam" id="PF02784"/>
    </source>
</evidence>
<feature type="domain" description="Orn/DAP/Arg decarboxylase 2 C-terminal" evidence="15">
    <location>
        <begin position="30"/>
        <end position="369"/>
    </location>
</feature>
<dbReference type="EMBL" id="AP017378">
    <property type="protein sequence ID" value="BBD07676.1"/>
    <property type="molecule type" value="Genomic_DNA"/>
</dbReference>
<keyword evidence="6 12" id="KW-0456">Lyase</keyword>
<organism evidence="17 18">
    <name type="scientific">Desulfovibrio ferrophilus</name>
    <dbReference type="NCBI Taxonomy" id="241368"/>
    <lineage>
        <taxon>Bacteria</taxon>
        <taxon>Pseudomonadati</taxon>
        <taxon>Thermodesulfobacteriota</taxon>
        <taxon>Desulfovibrionia</taxon>
        <taxon>Desulfovibrionales</taxon>
        <taxon>Desulfovibrionaceae</taxon>
        <taxon>Desulfovibrio</taxon>
    </lineage>
</organism>
<keyword evidence="3 12" id="KW-0210">Decarboxylase</keyword>
<dbReference type="HAMAP" id="MF_02120">
    <property type="entry name" value="LysA"/>
    <property type="match status" value="1"/>
</dbReference>
<dbReference type="PRINTS" id="PR01181">
    <property type="entry name" value="DAPDCRBXLASE"/>
</dbReference>
<comment type="subunit">
    <text evidence="12">Homodimer.</text>
</comment>
<evidence type="ECO:0000256" key="1">
    <source>
        <dbReference type="ARBA" id="ARBA00001933"/>
    </source>
</evidence>
<dbReference type="FunFam" id="3.20.20.10:FF:000003">
    <property type="entry name" value="Diaminopimelate decarboxylase"/>
    <property type="match status" value="1"/>
</dbReference>
<feature type="binding site" evidence="12">
    <location>
        <position position="276"/>
    </location>
    <ligand>
        <name>substrate</name>
    </ligand>
</feature>
<dbReference type="FunFam" id="2.40.37.10:FF:000003">
    <property type="entry name" value="Diaminopimelate decarboxylase"/>
    <property type="match status" value="1"/>
</dbReference>
<dbReference type="Pfam" id="PF02784">
    <property type="entry name" value="Orn_Arg_deC_N"/>
    <property type="match status" value="1"/>
</dbReference>
<evidence type="ECO:0000256" key="13">
    <source>
        <dbReference type="PIRSR" id="PIRSR600183-50"/>
    </source>
</evidence>
<dbReference type="OrthoDB" id="9802241at2"/>
<dbReference type="InterPro" id="IPR022643">
    <property type="entry name" value="De-COase2_C"/>
</dbReference>
<sequence>MHHFEYKNGDLHAEDVRVGDLAREYGTPLYVYSAATLRRHFQAFDSAFSELDRLTCYSVKANSNLSVLRLLAAEGAGMDIVSGGELHRAMKAGVDPAKIVYSGVGKRAHEIREALEAGILMFNVESTGELDLINEVAISMGKVAKISLRINPDVDPKTHPYISTGMKKNKFGLDMVSSLKTYERARDMEGIEPVGIDCHIGSQLTTIEPFLEALDKVLVFYEKLGNMGIDIKFLDLGGGLGITYDEEEPPHPKEFGAALTAKLKGLPLKLILEPGRVIAGNAGILVTEVVYTKTTPSKHFVITDAAMNDLVRPSLYGAFHRIVEVKESGRATRDADVVGPICESGDFLARDRELPDVQPGEYLACLSAGAYGFTMSSNYNSRPRACELVVDGNTVVVARRRETYEDLTHLEEE</sequence>
<dbReference type="Gene3D" id="2.40.37.10">
    <property type="entry name" value="Lyase, Ornithine Decarboxylase, Chain A, domain 1"/>
    <property type="match status" value="1"/>
</dbReference>
<feature type="modified residue" description="N6-(pyridoxal phosphate)lysine" evidence="12 13">
    <location>
        <position position="60"/>
    </location>
</feature>